<comment type="function">
    <text evidence="5">Involved in formation and maintenance of cell shape.</text>
</comment>
<evidence type="ECO:0000313" key="9">
    <source>
        <dbReference type="EMBL" id="HIX04961.1"/>
    </source>
</evidence>
<evidence type="ECO:0000256" key="4">
    <source>
        <dbReference type="ARBA" id="ARBA00032089"/>
    </source>
</evidence>
<dbReference type="NCBIfam" id="TIGR00219">
    <property type="entry name" value="mreC"/>
    <property type="match status" value="1"/>
</dbReference>
<dbReference type="GO" id="GO:0005886">
    <property type="term" value="C:plasma membrane"/>
    <property type="evidence" value="ECO:0007669"/>
    <property type="project" value="TreeGrafter"/>
</dbReference>
<comment type="caution">
    <text evidence="9">The sequence shown here is derived from an EMBL/GenBank/DDBJ whole genome shotgun (WGS) entry which is preliminary data.</text>
</comment>
<accession>A0A9D2ACY9</accession>
<keyword evidence="3 5" id="KW-0133">Cell shape</keyword>
<evidence type="ECO:0000256" key="2">
    <source>
        <dbReference type="ARBA" id="ARBA00013855"/>
    </source>
</evidence>
<keyword evidence="7" id="KW-0732">Signal</keyword>
<name>A0A9D2ACY9_9FIRM</name>
<dbReference type="Proteomes" id="UP000824193">
    <property type="component" value="Unassembled WGS sequence"/>
</dbReference>
<sequence>MRDFFNTKKFKILLAVAVVLAGMMAWAGANGRLTNAPQELMGALLTPFQKAAQLLGGGVDGLLDKYVRIDQIIAENEQLQQENQELRDQLVDYDQLAAENKAFRDLLNIREENPEFQYASAFVISRDPLDRFGGFTIDQGTLNGVEKGDVVVSDKGYLVGRVLEADLNSSKVMTILQPGSYVACLVSRTRDSGNLNGSADYAADGMCVLENLPRDTLAMVGDEIITTGLGGEFPANIRVGTILELLPEDSGTSTIAVVEPGADINKLTHVFIVTDDSAGE</sequence>
<dbReference type="CDD" id="cd14686">
    <property type="entry name" value="bZIP"/>
    <property type="match status" value="1"/>
</dbReference>
<feature type="chain" id="PRO_5038701668" description="Cell shape-determining protein MreC" evidence="7">
    <location>
        <begin position="28"/>
        <end position="280"/>
    </location>
</feature>
<feature type="signal peptide" evidence="7">
    <location>
        <begin position="1"/>
        <end position="27"/>
    </location>
</feature>
<evidence type="ECO:0000256" key="3">
    <source>
        <dbReference type="ARBA" id="ARBA00022960"/>
    </source>
</evidence>
<proteinExistence type="inferred from homology"/>
<organism evidence="9 10">
    <name type="scientific">Candidatus Allofournierella pullicola</name>
    <dbReference type="NCBI Taxonomy" id="2838596"/>
    <lineage>
        <taxon>Bacteria</taxon>
        <taxon>Bacillati</taxon>
        <taxon>Bacillota</taxon>
        <taxon>Clostridia</taxon>
        <taxon>Eubacteriales</taxon>
        <taxon>Oscillospiraceae</taxon>
        <taxon>Allofournierella</taxon>
    </lineage>
</organism>
<dbReference type="PANTHER" id="PTHR34138:SF1">
    <property type="entry name" value="CELL SHAPE-DETERMINING PROTEIN MREC"/>
    <property type="match status" value="1"/>
</dbReference>
<feature type="coiled-coil region" evidence="6">
    <location>
        <begin position="69"/>
        <end position="99"/>
    </location>
</feature>
<reference evidence="9" key="2">
    <citation type="submission" date="2021-04" db="EMBL/GenBank/DDBJ databases">
        <authorList>
            <person name="Gilroy R."/>
        </authorList>
    </citation>
    <scope>NUCLEOTIDE SEQUENCE</scope>
    <source>
        <strain evidence="9">2239</strain>
    </source>
</reference>
<comment type="similarity">
    <text evidence="1 5">Belongs to the MreC family.</text>
</comment>
<dbReference type="InterPro" id="IPR042175">
    <property type="entry name" value="Cell/Rod_MreC_2"/>
</dbReference>
<dbReference type="EMBL" id="DXFW01000007">
    <property type="protein sequence ID" value="HIX04961.1"/>
    <property type="molecule type" value="Genomic_DNA"/>
</dbReference>
<evidence type="ECO:0000256" key="5">
    <source>
        <dbReference type="PIRNR" id="PIRNR038471"/>
    </source>
</evidence>
<evidence type="ECO:0000256" key="6">
    <source>
        <dbReference type="SAM" id="Coils"/>
    </source>
</evidence>
<evidence type="ECO:0000256" key="7">
    <source>
        <dbReference type="SAM" id="SignalP"/>
    </source>
</evidence>
<evidence type="ECO:0000259" key="8">
    <source>
        <dbReference type="Pfam" id="PF04085"/>
    </source>
</evidence>
<dbReference type="AlphaFoldDB" id="A0A9D2ACY9"/>
<reference evidence="9" key="1">
    <citation type="journal article" date="2021" name="PeerJ">
        <title>Extensive microbial diversity within the chicken gut microbiome revealed by metagenomics and culture.</title>
        <authorList>
            <person name="Gilroy R."/>
            <person name="Ravi A."/>
            <person name="Getino M."/>
            <person name="Pursley I."/>
            <person name="Horton D.L."/>
            <person name="Alikhan N.F."/>
            <person name="Baker D."/>
            <person name="Gharbi K."/>
            <person name="Hall N."/>
            <person name="Watson M."/>
            <person name="Adriaenssens E.M."/>
            <person name="Foster-Nyarko E."/>
            <person name="Jarju S."/>
            <person name="Secka A."/>
            <person name="Antonio M."/>
            <person name="Oren A."/>
            <person name="Chaudhuri R.R."/>
            <person name="La Ragione R."/>
            <person name="Hildebrand F."/>
            <person name="Pallen M.J."/>
        </authorList>
    </citation>
    <scope>NUCLEOTIDE SEQUENCE</scope>
    <source>
        <strain evidence="9">2239</strain>
    </source>
</reference>
<evidence type="ECO:0000313" key="10">
    <source>
        <dbReference type="Proteomes" id="UP000824193"/>
    </source>
</evidence>
<dbReference type="Pfam" id="PF04085">
    <property type="entry name" value="MreC"/>
    <property type="match status" value="1"/>
</dbReference>
<dbReference type="InterPro" id="IPR055342">
    <property type="entry name" value="MreC_beta-barrel_core"/>
</dbReference>
<gene>
    <name evidence="9" type="primary">mreC</name>
    <name evidence="9" type="ORF">H9865_02445</name>
</gene>
<keyword evidence="6" id="KW-0175">Coiled coil</keyword>
<dbReference type="PANTHER" id="PTHR34138">
    <property type="entry name" value="CELL SHAPE-DETERMINING PROTEIN MREC"/>
    <property type="match status" value="1"/>
</dbReference>
<dbReference type="InterPro" id="IPR007221">
    <property type="entry name" value="MreC"/>
</dbReference>
<dbReference type="Gene3D" id="2.40.10.340">
    <property type="entry name" value="Rod shape-determining protein MreC, domain 1"/>
    <property type="match status" value="1"/>
</dbReference>
<dbReference type="GO" id="GO:0008360">
    <property type="term" value="P:regulation of cell shape"/>
    <property type="evidence" value="ECO:0007669"/>
    <property type="project" value="UniProtKB-KW"/>
</dbReference>
<dbReference type="PIRSF" id="PIRSF038471">
    <property type="entry name" value="MreC"/>
    <property type="match status" value="1"/>
</dbReference>
<feature type="domain" description="Rod shape-determining protein MreC beta-barrel core" evidence="8">
    <location>
        <begin position="123"/>
        <end position="273"/>
    </location>
</feature>
<dbReference type="InterPro" id="IPR042177">
    <property type="entry name" value="Cell/Rod_1"/>
</dbReference>
<evidence type="ECO:0000256" key="1">
    <source>
        <dbReference type="ARBA" id="ARBA00009369"/>
    </source>
</evidence>
<protein>
    <recommendedName>
        <fullName evidence="2 5">Cell shape-determining protein MreC</fullName>
    </recommendedName>
    <alternativeName>
        <fullName evidence="4 5">Cell shape protein MreC</fullName>
    </alternativeName>
</protein>
<dbReference type="Gene3D" id="2.40.10.350">
    <property type="entry name" value="Rod shape-determining protein MreC, domain 2"/>
    <property type="match status" value="1"/>
</dbReference>